<feature type="compositionally biased region" description="Basic and acidic residues" evidence="1">
    <location>
        <begin position="535"/>
        <end position="551"/>
    </location>
</feature>
<feature type="compositionally biased region" description="Basic residues" evidence="1">
    <location>
        <begin position="229"/>
        <end position="238"/>
    </location>
</feature>
<reference evidence="2 3" key="1">
    <citation type="submission" date="2018-08" db="EMBL/GenBank/DDBJ databases">
        <title>Draft genome of the lignicolous fungus Coniochaeta pulveracea.</title>
        <authorList>
            <person name="Borstlap C.J."/>
            <person name="De Witt R.N."/>
            <person name="Botha A."/>
            <person name="Volschenk H."/>
        </authorList>
    </citation>
    <scope>NUCLEOTIDE SEQUENCE [LARGE SCALE GENOMIC DNA]</scope>
    <source>
        <strain evidence="2 3">CAB683</strain>
    </source>
</reference>
<feature type="region of interest" description="Disordered" evidence="1">
    <location>
        <begin position="81"/>
        <end position="121"/>
    </location>
</feature>
<dbReference type="EMBL" id="QVQW01000080">
    <property type="protein sequence ID" value="RKU41210.1"/>
    <property type="molecule type" value="Genomic_DNA"/>
</dbReference>
<feature type="compositionally biased region" description="Polar residues" evidence="1">
    <location>
        <begin position="198"/>
        <end position="211"/>
    </location>
</feature>
<dbReference type="Proteomes" id="UP000275385">
    <property type="component" value="Unassembled WGS sequence"/>
</dbReference>
<evidence type="ECO:0000313" key="3">
    <source>
        <dbReference type="Proteomes" id="UP000275385"/>
    </source>
</evidence>
<feature type="region of interest" description="Disordered" evidence="1">
    <location>
        <begin position="535"/>
        <end position="558"/>
    </location>
</feature>
<sequence>MIAMSTHIEARSLSSLNSLADNPPQYPVNPAETPRESLTLYISRVPGSRDIILSTLKPQLKSISAEDVGSSLYYVHLQLPSEEDPVPPQPMRSESPRKTIPRKPVPSVVGVQDWGSRPAEASGALEGRAAPLPLHSALPQLQVQTSGLGQGDGTHDITRAEREGNLSQHQAPHRRPAGPRSMGAPSAPPKNDHVERTTPASATSGPLSTPTSAEHSRTSSSSFPDSRHTHIHRPRSPTRPRQAPTFTPSTLTLIRREPTSNHQQNVARITTVQTNIPTPDMAAPDLSPNNMPGPPPPLIKISIKSPGYSRFSNWPTKAAIDKYAANGHLDLRPGESMIDGPGRRARGASFTVPQAYEPGFNREVVMTYGKSWASNIKSALHIRNKSREVDDDFGLTPPRAPGLGNSHRRQDSGGSTGSLDSNGSWTRPLSAGGPGSPSSPPAAVVTRPGPGYKAKGYMFTSPWDGRCEFRTGQGGRSLICRHILDPSSSRSPTAALGHGHDGARTVSELRFNLPGGSSGESGQDHDHRHSFQGKFDRLLKLDPRQRRHDGSSDEYDDYDEVGDSSLDLQLGYERAGGGRRGNRAKLGKLIVHDEGLKMLDLVVAANVGMLWVSWEKIS</sequence>
<dbReference type="OrthoDB" id="5426191at2759"/>
<evidence type="ECO:0000256" key="1">
    <source>
        <dbReference type="SAM" id="MobiDB-lite"/>
    </source>
</evidence>
<accession>A0A420Y0C8</accession>
<keyword evidence="3" id="KW-1185">Reference proteome</keyword>
<proteinExistence type="predicted"/>
<comment type="caution">
    <text evidence="2">The sequence shown here is derived from an EMBL/GenBank/DDBJ whole genome shotgun (WGS) entry which is preliminary data.</text>
</comment>
<feature type="region of interest" description="Disordered" evidence="1">
    <location>
        <begin position="389"/>
        <end position="447"/>
    </location>
</feature>
<evidence type="ECO:0000313" key="2">
    <source>
        <dbReference type="EMBL" id="RKU41210.1"/>
    </source>
</evidence>
<feature type="region of interest" description="Disordered" evidence="1">
    <location>
        <begin position="163"/>
        <end position="251"/>
    </location>
</feature>
<name>A0A420Y0C8_9PEZI</name>
<gene>
    <name evidence="2" type="ORF">DL546_003611</name>
</gene>
<dbReference type="STRING" id="177199.A0A420Y0C8"/>
<organism evidence="2 3">
    <name type="scientific">Coniochaeta pulveracea</name>
    <dbReference type="NCBI Taxonomy" id="177199"/>
    <lineage>
        <taxon>Eukaryota</taxon>
        <taxon>Fungi</taxon>
        <taxon>Dikarya</taxon>
        <taxon>Ascomycota</taxon>
        <taxon>Pezizomycotina</taxon>
        <taxon>Sordariomycetes</taxon>
        <taxon>Sordariomycetidae</taxon>
        <taxon>Coniochaetales</taxon>
        <taxon>Coniochaetaceae</taxon>
        <taxon>Coniochaeta</taxon>
    </lineage>
</organism>
<protein>
    <submittedName>
        <fullName evidence="2">Uncharacterized protein</fullName>
    </submittedName>
</protein>
<feature type="compositionally biased region" description="Polar residues" evidence="1">
    <location>
        <begin position="417"/>
        <end position="427"/>
    </location>
</feature>
<dbReference type="AlphaFoldDB" id="A0A420Y0C8"/>